<dbReference type="InterPro" id="IPR011147">
    <property type="entry name" value="Bifunc_Aspkin/hSer_DH"/>
</dbReference>
<evidence type="ECO:0000256" key="16">
    <source>
        <dbReference type="ARBA" id="ARBA00022840"/>
    </source>
</evidence>
<dbReference type="NCBIfam" id="TIGR00657">
    <property type="entry name" value="asp_kinases"/>
    <property type="match status" value="1"/>
</dbReference>
<dbReference type="GO" id="GO:0050661">
    <property type="term" value="F:NADP binding"/>
    <property type="evidence" value="ECO:0007669"/>
    <property type="project" value="InterPro"/>
</dbReference>
<evidence type="ECO:0000256" key="10">
    <source>
        <dbReference type="ARBA" id="ARBA00022605"/>
    </source>
</evidence>
<dbReference type="Gene3D" id="3.30.2130.10">
    <property type="entry name" value="VC0802-like"/>
    <property type="match status" value="1"/>
</dbReference>
<keyword evidence="22" id="KW-0486">Methionine biosynthesis</keyword>
<evidence type="ECO:0000256" key="18">
    <source>
        <dbReference type="ARBA" id="ARBA00023002"/>
    </source>
</evidence>
<evidence type="ECO:0000256" key="6">
    <source>
        <dbReference type="ARBA" id="ARBA00005139"/>
    </source>
</evidence>
<dbReference type="SUPFAM" id="SSF55347">
    <property type="entry name" value="Glyceraldehyde-3-phosphate dehydrogenase-like, C-terminal domain"/>
    <property type="match status" value="1"/>
</dbReference>
<dbReference type="UniPathway" id="UPA00050">
    <property type="reaction ID" value="UER00063"/>
</dbReference>
<keyword evidence="21" id="KW-0457">Lysine biosynthesis</keyword>
<evidence type="ECO:0000259" key="27">
    <source>
        <dbReference type="PROSITE" id="PS51671"/>
    </source>
</evidence>
<evidence type="ECO:0000256" key="14">
    <source>
        <dbReference type="ARBA" id="ARBA00022741"/>
    </source>
</evidence>
<comment type="cofactor">
    <cofactor evidence="1">
        <name>a metal cation</name>
        <dbReference type="ChEBI" id="CHEBI:25213"/>
    </cofactor>
</comment>
<proteinExistence type="inferred from homology"/>
<organism evidence="28">
    <name type="scientific">marine metagenome</name>
    <dbReference type="NCBI Taxonomy" id="408172"/>
    <lineage>
        <taxon>unclassified sequences</taxon>
        <taxon>metagenomes</taxon>
        <taxon>ecological metagenomes</taxon>
    </lineage>
</organism>
<evidence type="ECO:0000256" key="19">
    <source>
        <dbReference type="ARBA" id="ARBA00023027"/>
    </source>
</evidence>
<keyword evidence="14" id="KW-0547">Nucleotide-binding</keyword>
<keyword evidence="11" id="KW-0808">Transferase</keyword>
<dbReference type="GO" id="GO:0046872">
    <property type="term" value="F:metal ion binding"/>
    <property type="evidence" value="ECO:0007669"/>
    <property type="project" value="UniProtKB-KW"/>
</dbReference>
<keyword evidence="16" id="KW-0067">ATP-binding</keyword>
<dbReference type="PIRSF" id="PIRSF000727">
    <property type="entry name" value="ThrA"/>
    <property type="match status" value="1"/>
</dbReference>
<dbReference type="InterPro" id="IPR042199">
    <property type="entry name" value="AsparK_Bifunc_asparK/hSer_DH"/>
</dbReference>
<dbReference type="Gene3D" id="3.40.1160.10">
    <property type="entry name" value="Acetylglutamate kinase-like"/>
    <property type="match status" value="1"/>
</dbReference>
<dbReference type="InterPro" id="IPR036291">
    <property type="entry name" value="NAD(P)-bd_dom_sf"/>
</dbReference>
<evidence type="ECO:0000256" key="5">
    <source>
        <dbReference type="ARBA" id="ARBA00005062"/>
    </source>
</evidence>
<comment type="subunit">
    <text evidence="9">Homotetramer.</text>
</comment>
<dbReference type="PANTHER" id="PTHR43070:SF5">
    <property type="entry name" value="HOMOSERINE DEHYDROGENASE"/>
    <property type="match status" value="1"/>
</dbReference>
<dbReference type="GO" id="GO:0009090">
    <property type="term" value="P:homoserine biosynthetic process"/>
    <property type="evidence" value="ECO:0007669"/>
    <property type="project" value="TreeGrafter"/>
</dbReference>
<dbReference type="CDD" id="cd04922">
    <property type="entry name" value="ACT_AKi-HSDH-ThrA_2"/>
    <property type="match status" value="1"/>
</dbReference>
<comment type="pathway">
    <text evidence="2">Amino-acid biosynthesis; L-lysine biosynthesis via DAP pathway; (S)-tetrahydrodipicolinate from L-aspartate: step 1/4.</text>
</comment>
<dbReference type="GO" id="GO:0009088">
    <property type="term" value="P:threonine biosynthetic process"/>
    <property type="evidence" value="ECO:0007669"/>
    <property type="project" value="UniProtKB-UniPathway"/>
</dbReference>
<keyword evidence="18" id="KW-0560">Oxidoreductase</keyword>
<evidence type="ECO:0000256" key="15">
    <source>
        <dbReference type="ARBA" id="ARBA00022777"/>
    </source>
</evidence>
<evidence type="ECO:0000256" key="22">
    <source>
        <dbReference type="ARBA" id="ARBA00023167"/>
    </source>
</evidence>
<dbReference type="CDD" id="cd04257">
    <property type="entry name" value="AAK_AK-HSDH"/>
    <property type="match status" value="1"/>
</dbReference>
<dbReference type="PANTHER" id="PTHR43070">
    <property type="match status" value="1"/>
</dbReference>
<accession>A0A381VVK0</accession>
<keyword evidence="19" id="KW-0520">NAD</keyword>
<evidence type="ECO:0000256" key="4">
    <source>
        <dbReference type="ARBA" id="ARBA00005056"/>
    </source>
</evidence>
<dbReference type="InterPro" id="IPR041743">
    <property type="entry name" value="AK-HSDH_N"/>
</dbReference>
<evidence type="ECO:0000256" key="2">
    <source>
        <dbReference type="ARBA" id="ARBA00004766"/>
    </source>
</evidence>
<name>A0A381VVK0_9ZZZZ</name>
<dbReference type="GO" id="GO:0005524">
    <property type="term" value="F:ATP binding"/>
    <property type="evidence" value="ECO:0007669"/>
    <property type="project" value="UniProtKB-KW"/>
</dbReference>
<evidence type="ECO:0000313" key="28">
    <source>
        <dbReference type="EMBL" id="SVA44310.1"/>
    </source>
</evidence>
<dbReference type="CDD" id="cd04921">
    <property type="entry name" value="ACT_AKi-HSDH-ThrA-like_1"/>
    <property type="match status" value="1"/>
</dbReference>
<evidence type="ECO:0000256" key="13">
    <source>
        <dbReference type="ARBA" id="ARBA00022723"/>
    </source>
</evidence>
<comment type="pathway">
    <text evidence="3">Amino-acid biosynthesis; L-methionine biosynthesis via de novo pathway; L-homoserine from L-aspartate: step 1/3.</text>
</comment>
<evidence type="ECO:0000256" key="11">
    <source>
        <dbReference type="ARBA" id="ARBA00022679"/>
    </source>
</evidence>
<evidence type="ECO:0000256" key="8">
    <source>
        <dbReference type="ARBA" id="ARBA00010046"/>
    </source>
</evidence>
<evidence type="ECO:0000256" key="1">
    <source>
        <dbReference type="ARBA" id="ARBA00001920"/>
    </source>
</evidence>
<dbReference type="Pfam" id="PF00696">
    <property type="entry name" value="AA_kinase"/>
    <property type="match status" value="1"/>
</dbReference>
<protein>
    <recommendedName>
        <fullName evidence="27">ACT domain-containing protein</fullName>
    </recommendedName>
</protein>
<dbReference type="PROSITE" id="PS51671">
    <property type="entry name" value="ACT"/>
    <property type="match status" value="1"/>
</dbReference>
<evidence type="ECO:0000256" key="24">
    <source>
        <dbReference type="ARBA" id="ARBA00044938"/>
    </source>
</evidence>
<gene>
    <name evidence="28" type="ORF">METZ01_LOCUS97164</name>
</gene>
<dbReference type="InterPro" id="IPR045865">
    <property type="entry name" value="ACT-like_dom_sf"/>
</dbReference>
<dbReference type="SUPFAM" id="SSF55021">
    <property type="entry name" value="ACT-like"/>
    <property type="match status" value="2"/>
</dbReference>
<keyword evidence="20" id="KW-0915">Sodium</keyword>
<keyword evidence="23" id="KW-0511">Multifunctional enzyme</keyword>
<evidence type="ECO:0000256" key="25">
    <source>
        <dbReference type="ARBA" id="ARBA00048561"/>
    </source>
</evidence>
<reference evidence="28" key="1">
    <citation type="submission" date="2018-05" db="EMBL/GenBank/DDBJ databases">
        <authorList>
            <person name="Lanie J.A."/>
            <person name="Ng W.-L."/>
            <person name="Kazmierczak K.M."/>
            <person name="Andrzejewski T.M."/>
            <person name="Davidsen T.M."/>
            <person name="Wayne K.J."/>
            <person name="Tettelin H."/>
            <person name="Glass J.I."/>
            <person name="Rusch D."/>
            <person name="Podicherti R."/>
            <person name="Tsui H.-C.T."/>
            <person name="Winkler M.E."/>
        </authorList>
    </citation>
    <scope>NUCLEOTIDE SEQUENCE</scope>
</reference>
<keyword evidence="10" id="KW-0028">Amino-acid biosynthesis</keyword>
<dbReference type="InterPro" id="IPR005106">
    <property type="entry name" value="Asp/hSer_DH_NAD-bd"/>
</dbReference>
<dbReference type="Gene3D" id="3.40.50.720">
    <property type="entry name" value="NAD(P)-binding Rossmann-like Domain"/>
    <property type="match status" value="1"/>
</dbReference>
<dbReference type="InterPro" id="IPR001048">
    <property type="entry name" value="Asp/Glu/Uridylate_kinase"/>
</dbReference>
<dbReference type="InterPro" id="IPR018042">
    <property type="entry name" value="Aspartate_kinase_CS"/>
</dbReference>
<keyword evidence="15" id="KW-0418">Kinase</keyword>
<dbReference type="AlphaFoldDB" id="A0A381VVK0"/>
<comment type="pathway">
    <text evidence="4">Amino-acid biosynthesis; L-threonine biosynthesis; L-threonine from L-aspartate: step 3/5.</text>
</comment>
<dbReference type="GO" id="GO:0004412">
    <property type="term" value="F:homoserine dehydrogenase activity"/>
    <property type="evidence" value="ECO:0007669"/>
    <property type="project" value="UniProtKB-EC"/>
</dbReference>
<dbReference type="InterPro" id="IPR019811">
    <property type="entry name" value="HDH_CS"/>
</dbReference>
<dbReference type="NCBIfam" id="NF007003">
    <property type="entry name" value="PRK09466.1"/>
    <property type="match status" value="1"/>
</dbReference>
<dbReference type="PROSITE" id="PS01042">
    <property type="entry name" value="HOMOSER_DHGENASE"/>
    <property type="match status" value="1"/>
</dbReference>
<keyword evidence="13" id="KW-0479">Metal-binding</keyword>
<dbReference type="FunFam" id="3.30.360.10:FF:000006">
    <property type="entry name" value="Bifunctional aspartokinase/homoserine dehydrogenase"/>
    <property type="match status" value="1"/>
</dbReference>
<dbReference type="GO" id="GO:0009089">
    <property type="term" value="P:lysine biosynthetic process via diaminopimelate"/>
    <property type="evidence" value="ECO:0007669"/>
    <property type="project" value="UniProtKB-UniPathway"/>
</dbReference>
<dbReference type="InterPro" id="IPR036393">
    <property type="entry name" value="AceGlu_kinase-like_sf"/>
</dbReference>
<dbReference type="FunFam" id="3.40.50.720:FF:000083">
    <property type="entry name" value="Bifunctional aspartokinase/homoserine dehydrogenase"/>
    <property type="match status" value="1"/>
</dbReference>
<dbReference type="InterPro" id="IPR001342">
    <property type="entry name" value="HDH_cat"/>
</dbReference>
<evidence type="ECO:0000256" key="21">
    <source>
        <dbReference type="ARBA" id="ARBA00023154"/>
    </source>
</evidence>
<dbReference type="SUPFAM" id="SSF51735">
    <property type="entry name" value="NAD(P)-binding Rossmann-fold domains"/>
    <property type="match status" value="1"/>
</dbReference>
<dbReference type="UniPathway" id="UPA00051">
    <property type="reaction ID" value="UER00462"/>
</dbReference>
<dbReference type="NCBIfam" id="NF006959">
    <property type="entry name" value="PRK09436.1"/>
    <property type="match status" value="1"/>
</dbReference>
<dbReference type="FunFam" id="3.30.2130.10:FF:000001">
    <property type="entry name" value="Bifunctional aspartokinase/homoserine dehydrogenase"/>
    <property type="match status" value="1"/>
</dbReference>
<dbReference type="Pfam" id="PF22468">
    <property type="entry name" value="ACT_9"/>
    <property type="match status" value="2"/>
</dbReference>
<comment type="similarity">
    <text evidence="7">In the C-terminal section; belongs to the homoserine dehydrogenase family.</text>
</comment>
<comment type="function">
    <text evidence="24">Bifunctional aspartate kinase and homoserine dehydrogenase that catalyzes the first and the third steps toward the synthesis of lysine, methionine and threonine from aspartate.</text>
</comment>
<sequence length="824" mass="88111">VTWIVHKFGGSSLADESCFRSVADILLSQREGNQAVVVSAMSGMTDLLLKLAESSTTEDVAESSIRALAERYGVVVKGLLSKSLGSEVLSQFSNDLADIRKALPLPSVVKEAPNQSRDMVSGFGELWSARLLSAFLSENSPSDESVFFIDARDVLVVESGEMGPILSQELTRKNLDSILPKNFKGRAIITGYIARTPDGLQTTLGRDGSDYSASIFGALFGANEVTIWTDVDGIMSGDPRRVPEATAIEELSYNEAMELAYFGATVIHPQTIAPLMAKGIPLLIRNTFKPEGLGTRITASPQDKHGQVKGITGTDNVALINLEGAGMIGVPGTADRLFGALREAGVSVILISQGSSEHSICFAVSQKFGAQVKNIVEQAFSVELAQGQIQKVEVTSGCGVLAVVGDGMAGLPGVAGRFFHTLGSAGINVRAIAQGASERNISAVIGSKDMTRALRAVHASFYLSAKTISIGLIGPGSVGSVLLDQLASEVERLRASFSLDLRVRAICNSGVMFLEDQRANLACWRDGFSGAEPLDIQRFSKHVKADHIPHAVLIDCTANEDVADCYKKWLEGGIHVITPNKLAHTGSIGAYKAIKGAGHSTGTHFLYEATVGAGLPIIQTLNDLVETGDEIKNISGIFSGTLAYLFNVFDGQRPFSEIVREARALGYTEPDPREDLSGMDVARKAVILAREAGLSLELSDIEVESLVPESLIGVSLEHFMEELAVFDVPMAEKHEQAKRKNCLLRYVADLNLIDGTVGVKLGHYPPDHAFSSISLTDNIVQFVTRRYCDNPLIIRGPGAGPDVTAAGIFADLLRLCSMLRANHD</sequence>
<dbReference type="GO" id="GO:0004072">
    <property type="term" value="F:aspartate kinase activity"/>
    <property type="evidence" value="ECO:0007669"/>
    <property type="project" value="UniProtKB-EC"/>
</dbReference>
<comment type="catalytic activity">
    <reaction evidence="25">
        <text>L-aspartate + ATP = 4-phospho-L-aspartate + ADP</text>
        <dbReference type="Rhea" id="RHEA:23776"/>
        <dbReference type="ChEBI" id="CHEBI:29991"/>
        <dbReference type="ChEBI" id="CHEBI:30616"/>
        <dbReference type="ChEBI" id="CHEBI:57535"/>
        <dbReference type="ChEBI" id="CHEBI:456216"/>
        <dbReference type="EC" id="2.7.2.4"/>
    </reaction>
    <physiologicalReaction direction="left-to-right" evidence="25">
        <dbReference type="Rhea" id="RHEA:23777"/>
    </physiologicalReaction>
</comment>
<dbReference type="SUPFAM" id="SSF53633">
    <property type="entry name" value="Carbamate kinase-like"/>
    <property type="match status" value="1"/>
</dbReference>
<comment type="similarity">
    <text evidence="8">In the N-terminal section; belongs to the aspartokinase family.</text>
</comment>
<dbReference type="InterPro" id="IPR049638">
    <property type="entry name" value="AK-HD"/>
</dbReference>
<keyword evidence="17" id="KW-0521">NADP</keyword>
<comment type="pathway">
    <text evidence="5">Amino-acid biosynthesis; L-methionine biosynthesis via de novo pathway; L-homoserine from L-aspartate: step 3/3.</text>
</comment>
<dbReference type="GO" id="GO:0009086">
    <property type="term" value="P:methionine biosynthetic process"/>
    <property type="evidence" value="ECO:0007669"/>
    <property type="project" value="UniProtKB-KW"/>
</dbReference>
<feature type="non-terminal residue" evidence="28">
    <location>
        <position position="1"/>
    </location>
</feature>
<evidence type="ECO:0000256" key="12">
    <source>
        <dbReference type="ARBA" id="ARBA00022697"/>
    </source>
</evidence>
<evidence type="ECO:0000256" key="23">
    <source>
        <dbReference type="ARBA" id="ARBA00023268"/>
    </source>
</evidence>
<dbReference type="PROSITE" id="PS00324">
    <property type="entry name" value="ASPARTOKINASE"/>
    <property type="match status" value="1"/>
</dbReference>
<comment type="catalytic activity">
    <reaction evidence="26">
        <text>L-homoserine + NADP(+) = L-aspartate 4-semialdehyde + NADPH + H(+)</text>
        <dbReference type="Rhea" id="RHEA:15761"/>
        <dbReference type="ChEBI" id="CHEBI:15378"/>
        <dbReference type="ChEBI" id="CHEBI:57476"/>
        <dbReference type="ChEBI" id="CHEBI:57783"/>
        <dbReference type="ChEBI" id="CHEBI:58349"/>
        <dbReference type="ChEBI" id="CHEBI:537519"/>
        <dbReference type="EC" id="1.1.1.3"/>
    </reaction>
    <physiologicalReaction direction="right-to-left" evidence="26">
        <dbReference type="Rhea" id="RHEA:15763"/>
    </physiologicalReaction>
</comment>
<dbReference type="Gene3D" id="3.30.360.10">
    <property type="entry name" value="Dihydrodipicolinate Reductase, domain 2"/>
    <property type="match status" value="1"/>
</dbReference>
<dbReference type="InterPro" id="IPR002912">
    <property type="entry name" value="ACT_dom"/>
</dbReference>
<dbReference type="UniPathway" id="UPA00034">
    <property type="reaction ID" value="UER00015"/>
</dbReference>
<keyword evidence="12" id="KW-0791">Threonine biosynthesis</keyword>
<evidence type="ECO:0000256" key="26">
    <source>
        <dbReference type="ARBA" id="ARBA00048841"/>
    </source>
</evidence>
<dbReference type="Pfam" id="PF00742">
    <property type="entry name" value="Homoserine_dh"/>
    <property type="match status" value="1"/>
</dbReference>
<dbReference type="EMBL" id="UINC01009912">
    <property type="protein sequence ID" value="SVA44310.1"/>
    <property type="molecule type" value="Genomic_DNA"/>
</dbReference>
<dbReference type="InterPro" id="IPR001341">
    <property type="entry name" value="Asp_kinase"/>
</dbReference>
<dbReference type="Gene3D" id="1.20.120.1320">
    <property type="entry name" value="Aspartokinase, catalytic domain"/>
    <property type="match status" value="1"/>
</dbReference>
<comment type="pathway">
    <text evidence="6">Amino-acid biosynthesis; L-threonine biosynthesis; L-threonine from L-aspartate: step 1/5.</text>
</comment>
<evidence type="ECO:0000256" key="17">
    <source>
        <dbReference type="ARBA" id="ARBA00022857"/>
    </source>
</evidence>
<evidence type="ECO:0000256" key="3">
    <source>
        <dbReference type="ARBA" id="ARBA00004986"/>
    </source>
</evidence>
<evidence type="ECO:0000256" key="20">
    <source>
        <dbReference type="ARBA" id="ARBA00023053"/>
    </source>
</evidence>
<dbReference type="InterPro" id="IPR054352">
    <property type="entry name" value="ACT_Aspartokinase"/>
</dbReference>
<evidence type="ECO:0000256" key="7">
    <source>
        <dbReference type="ARBA" id="ARBA00007952"/>
    </source>
</evidence>
<evidence type="ECO:0000256" key="9">
    <source>
        <dbReference type="ARBA" id="ARBA00011881"/>
    </source>
</evidence>
<dbReference type="Pfam" id="PF03447">
    <property type="entry name" value="NAD_binding_3"/>
    <property type="match status" value="1"/>
</dbReference>
<feature type="domain" description="ACT" evidence="27">
    <location>
        <begin position="403"/>
        <end position="480"/>
    </location>
</feature>